<organism evidence="2 3">
    <name type="scientific">Pseudothermotoga thermarum DSM 5069</name>
    <dbReference type="NCBI Taxonomy" id="688269"/>
    <lineage>
        <taxon>Bacteria</taxon>
        <taxon>Thermotogati</taxon>
        <taxon>Thermotogota</taxon>
        <taxon>Thermotogae</taxon>
        <taxon>Thermotogales</taxon>
        <taxon>Thermotogaceae</taxon>
        <taxon>Pseudothermotoga</taxon>
    </lineage>
</organism>
<dbReference type="Pfam" id="PF01927">
    <property type="entry name" value="Mut7-C"/>
    <property type="match status" value="1"/>
</dbReference>
<dbReference type="EMBL" id="CP002351">
    <property type="protein sequence ID" value="AEH51713.1"/>
    <property type="molecule type" value="Genomic_DNA"/>
</dbReference>
<evidence type="ECO:0000259" key="1">
    <source>
        <dbReference type="Pfam" id="PF01927"/>
    </source>
</evidence>
<dbReference type="PANTHER" id="PTHR39081:SF1">
    <property type="entry name" value="MUT7-C RNASE DOMAIN-CONTAINING PROTEIN"/>
    <property type="match status" value="1"/>
</dbReference>
<evidence type="ECO:0000313" key="2">
    <source>
        <dbReference type="EMBL" id="AEH51713.1"/>
    </source>
</evidence>
<dbReference type="PATRIC" id="fig|688269.3.peg.1713"/>
<feature type="domain" description="Mut7-C RNAse" evidence="1">
    <location>
        <begin position="2"/>
        <end position="143"/>
    </location>
</feature>
<proteinExistence type="predicted"/>
<accession>F7YVP8</accession>
<dbReference type="Proteomes" id="UP000006804">
    <property type="component" value="Chromosome"/>
</dbReference>
<protein>
    <recommendedName>
        <fullName evidence="1">Mut7-C RNAse domain-containing protein</fullName>
    </recommendedName>
</protein>
<gene>
    <name evidence="2" type="ORF">Theth_1666</name>
</gene>
<dbReference type="PANTHER" id="PTHR39081">
    <property type="entry name" value="MUT7-C DOMAIN-CONTAINING PROTEIN"/>
    <property type="match status" value="1"/>
</dbReference>
<dbReference type="STRING" id="688269.Theth_1666"/>
<dbReference type="KEGG" id="tta:Theth_1666"/>
<evidence type="ECO:0000313" key="3">
    <source>
        <dbReference type="Proteomes" id="UP000006804"/>
    </source>
</evidence>
<name>F7YVP8_9THEM</name>
<dbReference type="eggNOG" id="COG1656">
    <property type="taxonomic scope" value="Bacteria"/>
</dbReference>
<dbReference type="RefSeq" id="WP_013932921.1">
    <property type="nucleotide sequence ID" value="NC_015707.1"/>
</dbReference>
<sequence length="151" mass="17858">MMFFADRMLGKLAKKLRLLGFDTLYLSQIEEDEILKLCFETGRILITRNRELHMKALKQGIRSLLLKSDSWRQQLVELSKVLDLKNADRMTRCSLCNAELILANPEKVKQKVPLYVQQIRNEFYECPVCGRLYWEGTHVEHALEEFRRLNL</sequence>
<keyword evidence="3" id="KW-1185">Reference proteome</keyword>
<dbReference type="HOGENOM" id="CLU_112469_1_0_0"/>
<dbReference type="AlphaFoldDB" id="F7YVP8"/>
<reference evidence="2 3" key="1">
    <citation type="submission" date="2010-11" db="EMBL/GenBank/DDBJ databases">
        <title>The complete genome of Thermotoga thermarum DSM 5069.</title>
        <authorList>
            <consortium name="US DOE Joint Genome Institute (JGI-PGF)"/>
            <person name="Lucas S."/>
            <person name="Copeland A."/>
            <person name="Lapidus A."/>
            <person name="Bruce D."/>
            <person name="Goodwin L."/>
            <person name="Pitluck S."/>
            <person name="Kyrpides N."/>
            <person name="Mavromatis K."/>
            <person name="Ivanova N."/>
            <person name="Zeytun A."/>
            <person name="Brettin T."/>
            <person name="Detter J.C."/>
            <person name="Tapia R."/>
            <person name="Han C."/>
            <person name="Land M."/>
            <person name="Hauser L."/>
            <person name="Markowitz V."/>
            <person name="Cheng J.-F."/>
            <person name="Hugenholtz P."/>
            <person name="Woyke T."/>
            <person name="Wu D."/>
            <person name="Spring S."/>
            <person name="Schroeder M."/>
            <person name="Brambilla E."/>
            <person name="Klenk H.-P."/>
            <person name="Eisen J.A."/>
        </authorList>
    </citation>
    <scope>NUCLEOTIDE SEQUENCE [LARGE SCALE GENOMIC DNA]</scope>
    <source>
        <strain evidence="2 3">DSM 5069</strain>
    </source>
</reference>
<dbReference type="InterPro" id="IPR002782">
    <property type="entry name" value="Mut7-C_RNAse_dom"/>
</dbReference>